<dbReference type="EMBL" id="CP012678">
    <property type="protein sequence ID" value="ALF60175.1"/>
    <property type="molecule type" value="Genomic_DNA"/>
</dbReference>
<keyword evidence="3" id="KW-1185">Reference proteome</keyword>
<accession>A0A0M5MJW7</accession>
<dbReference type="Proteomes" id="UP000059847">
    <property type="component" value="Chromosome"/>
</dbReference>
<keyword evidence="1" id="KW-0472">Membrane</keyword>
<evidence type="ECO:0000313" key="2">
    <source>
        <dbReference type="EMBL" id="ALF60175.1"/>
    </source>
</evidence>
<evidence type="ECO:0000256" key="1">
    <source>
        <dbReference type="SAM" id="Phobius"/>
    </source>
</evidence>
<dbReference type="RefSeq" id="WP_062535296.1">
    <property type="nucleotide sequence ID" value="NZ_CP012678.1"/>
</dbReference>
<sequence length="119" mass="13835">MSIVFFGLGLALLVFSIASLWYLFQTVRIMWGFNFFIAIAAVLLNPLVHIIFYFFPQDGFDSYKRGLFKKYFFSLVAIFVIGAAASVLIPAMESKKRIDAMHDDKREPWEWVIRAERLD</sequence>
<keyword evidence="1" id="KW-1133">Transmembrane helix</keyword>
<feature type="transmembrane region" description="Helical" evidence="1">
    <location>
        <begin position="31"/>
        <end position="55"/>
    </location>
</feature>
<dbReference type="AlphaFoldDB" id="A0A0M5MJW7"/>
<evidence type="ECO:0000313" key="3">
    <source>
        <dbReference type="Proteomes" id="UP000059847"/>
    </source>
</evidence>
<name>A0A0M5MJW7_9GAMM</name>
<organism evidence="2 3">
    <name type="scientific">Psychrobacter urativorans</name>
    <dbReference type="NCBI Taxonomy" id="45610"/>
    <lineage>
        <taxon>Bacteria</taxon>
        <taxon>Pseudomonadati</taxon>
        <taxon>Pseudomonadota</taxon>
        <taxon>Gammaproteobacteria</taxon>
        <taxon>Moraxellales</taxon>
        <taxon>Moraxellaceae</taxon>
        <taxon>Psychrobacter</taxon>
    </lineage>
</organism>
<feature type="transmembrane region" description="Helical" evidence="1">
    <location>
        <begin position="6"/>
        <end position="24"/>
    </location>
</feature>
<proteinExistence type="predicted"/>
<protein>
    <submittedName>
        <fullName evidence="2">Uncharacterized protein</fullName>
    </submittedName>
</protein>
<feature type="transmembrane region" description="Helical" evidence="1">
    <location>
        <begin position="71"/>
        <end position="91"/>
    </location>
</feature>
<reference evidence="2 3" key="1">
    <citation type="submission" date="2015-09" db="EMBL/GenBank/DDBJ databases">
        <title>Complete genome of Psychrobacter urativorans R10.10B.</title>
        <authorList>
            <person name="See-Too W.S."/>
            <person name="Chan K.G."/>
        </authorList>
    </citation>
    <scope>NUCLEOTIDE SEQUENCE [LARGE SCALE GENOMIC DNA]</scope>
    <source>
        <strain evidence="2 3">R10.10B</strain>
    </source>
</reference>
<keyword evidence="1" id="KW-0812">Transmembrane</keyword>
<dbReference type="KEGG" id="pur:AOC03_09110"/>
<gene>
    <name evidence="2" type="ORF">AOC03_09110</name>
</gene>